<protein>
    <submittedName>
        <fullName evidence="1">Uncharacterized protein</fullName>
    </submittedName>
</protein>
<dbReference type="EMBL" id="CM004390">
    <property type="protein sequence ID" value="OAY53233.1"/>
    <property type="molecule type" value="Genomic_DNA"/>
</dbReference>
<evidence type="ECO:0000313" key="1">
    <source>
        <dbReference type="EMBL" id="OAY53233.1"/>
    </source>
</evidence>
<organism evidence="1">
    <name type="scientific">Manihot esculenta</name>
    <name type="common">Cassava</name>
    <name type="synonym">Jatropha manihot</name>
    <dbReference type="NCBI Taxonomy" id="3983"/>
    <lineage>
        <taxon>Eukaryota</taxon>
        <taxon>Viridiplantae</taxon>
        <taxon>Streptophyta</taxon>
        <taxon>Embryophyta</taxon>
        <taxon>Tracheophyta</taxon>
        <taxon>Spermatophyta</taxon>
        <taxon>Magnoliopsida</taxon>
        <taxon>eudicotyledons</taxon>
        <taxon>Gunneridae</taxon>
        <taxon>Pentapetalae</taxon>
        <taxon>rosids</taxon>
        <taxon>fabids</taxon>
        <taxon>Malpighiales</taxon>
        <taxon>Euphorbiaceae</taxon>
        <taxon>Crotonoideae</taxon>
        <taxon>Manihoteae</taxon>
        <taxon>Manihot</taxon>
    </lineage>
</organism>
<proteinExistence type="predicted"/>
<sequence>MLEVVNSKCLKKQFKLQRALQTFKLNLNIIEDSLG</sequence>
<dbReference type="AlphaFoldDB" id="A0A2C9W423"/>
<gene>
    <name evidence="1" type="ORF">MANES_04G146800</name>
</gene>
<reference evidence="1" key="1">
    <citation type="submission" date="2016-02" db="EMBL/GenBank/DDBJ databases">
        <title>WGS assembly of Manihot esculenta.</title>
        <authorList>
            <person name="Bredeson J.V."/>
            <person name="Prochnik S.E."/>
            <person name="Lyons J.B."/>
            <person name="Schmutz J."/>
            <person name="Grimwood J."/>
            <person name="Vrebalov J."/>
            <person name="Bart R.S."/>
            <person name="Amuge T."/>
            <person name="Ferguson M.E."/>
            <person name="Green R."/>
            <person name="Putnam N."/>
            <person name="Stites J."/>
            <person name="Rounsley S."/>
            <person name="Rokhsar D.S."/>
        </authorList>
    </citation>
    <scope>NUCLEOTIDE SEQUENCE [LARGE SCALE GENOMIC DNA]</scope>
    <source>
        <tissue evidence="1">Leaf</tissue>
    </source>
</reference>
<name>A0A2C9W423_MANES</name>
<accession>A0A2C9W423</accession>